<dbReference type="InterPro" id="IPR003820">
    <property type="entry name" value="KdpC"/>
</dbReference>
<keyword evidence="1 11" id="KW-0813">Transport</keyword>
<dbReference type="PIRSF" id="PIRSF001296">
    <property type="entry name" value="K_ATPase_KdpC"/>
    <property type="match status" value="1"/>
</dbReference>
<comment type="subcellular location">
    <subcellularLocation>
        <location evidence="11">Cell membrane</location>
        <topology evidence="11">Single-pass membrane protein</topology>
    </subcellularLocation>
</comment>
<keyword evidence="10 11" id="KW-0472">Membrane</keyword>
<gene>
    <name evidence="11" type="primary">kdpC</name>
    <name evidence="12" type="ORF">DAD186_17680</name>
</gene>
<dbReference type="GO" id="GO:0005886">
    <property type="term" value="C:plasma membrane"/>
    <property type="evidence" value="ECO:0007669"/>
    <property type="project" value="UniProtKB-SubCell"/>
</dbReference>
<name>A0A1B0ZKA9_9MICO</name>
<keyword evidence="8 11" id="KW-1133">Transmembrane helix</keyword>
<keyword evidence="4 11" id="KW-0812">Transmembrane</keyword>
<dbReference type="KEGG" id="dva:DAD186_17680"/>
<evidence type="ECO:0000256" key="6">
    <source>
        <dbReference type="ARBA" id="ARBA00022840"/>
    </source>
</evidence>
<protein>
    <recommendedName>
        <fullName evidence="11">Potassium-transporting ATPase KdpC subunit</fullName>
    </recommendedName>
    <alternativeName>
        <fullName evidence="11">ATP phosphohydrolase [potassium-transporting] C chain</fullName>
    </alternativeName>
    <alternativeName>
        <fullName evidence="11">Potassium-binding and translocating subunit C</fullName>
    </alternativeName>
    <alternativeName>
        <fullName evidence="11">Potassium-translocating ATPase C chain</fullName>
    </alternativeName>
</protein>
<dbReference type="PANTHER" id="PTHR30042">
    <property type="entry name" value="POTASSIUM-TRANSPORTING ATPASE C CHAIN"/>
    <property type="match status" value="1"/>
</dbReference>
<keyword evidence="6 11" id="KW-0067">ATP-binding</keyword>
<keyword evidence="7 11" id="KW-0630">Potassium</keyword>
<keyword evidence="2 11" id="KW-1003">Cell membrane</keyword>
<dbReference type="HAMAP" id="MF_00276">
    <property type="entry name" value="KdpC"/>
    <property type="match status" value="1"/>
</dbReference>
<comment type="function">
    <text evidence="11">Part of the high-affinity ATP-driven potassium transport (or Kdp) system, which catalyzes the hydrolysis of ATP coupled with the electrogenic transport of potassium into the cytoplasm. This subunit acts as a catalytic chaperone that increases the ATP-binding affinity of the ATP-hydrolyzing subunit KdpB by the formation of a transient KdpB/KdpC/ATP ternary complex.</text>
</comment>
<comment type="subunit">
    <text evidence="11">The system is composed of three essential subunits: KdpA, KdpB and KdpC.</text>
</comment>
<dbReference type="PANTHER" id="PTHR30042:SF2">
    <property type="entry name" value="POTASSIUM-TRANSPORTING ATPASE KDPC SUBUNIT"/>
    <property type="match status" value="1"/>
</dbReference>
<reference evidence="12 13" key="1">
    <citation type="submission" date="2015-06" db="EMBL/GenBank/DDBJ databases">
        <title>Investigation of pathophysiology for high-risk pregnancy and development of treatment modality based on it.</title>
        <authorList>
            <person name="Kim B.-C."/>
            <person name="Lim S."/>
        </authorList>
    </citation>
    <scope>NUCLEOTIDE SEQUENCE [LARGE SCALE GENOMIC DNA]</scope>
    <source>
        <strain evidence="12 13">AD1-86</strain>
    </source>
</reference>
<keyword evidence="9 11" id="KW-0406">Ion transport</keyword>
<dbReference type="GO" id="GO:0008556">
    <property type="term" value="F:P-type potassium transmembrane transporter activity"/>
    <property type="evidence" value="ECO:0007669"/>
    <property type="project" value="InterPro"/>
</dbReference>
<comment type="similarity">
    <text evidence="11">Belongs to the KdpC family.</text>
</comment>
<dbReference type="EMBL" id="CP012117">
    <property type="protein sequence ID" value="ANP28318.1"/>
    <property type="molecule type" value="Genomic_DNA"/>
</dbReference>
<evidence type="ECO:0000256" key="3">
    <source>
        <dbReference type="ARBA" id="ARBA00022538"/>
    </source>
</evidence>
<keyword evidence="5 11" id="KW-0547">Nucleotide-binding</keyword>
<dbReference type="PATRIC" id="fig|1630135.4.peg.1766"/>
<dbReference type="AlphaFoldDB" id="A0A1B0ZKA9"/>
<evidence type="ECO:0000256" key="7">
    <source>
        <dbReference type="ARBA" id="ARBA00022958"/>
    </source>
</evidence>
<dbReference type="Proteomes" id="UP000092596">
    <property type="component" value="Chromosome"/>
</dbReference>
<dbReference type="Pfam" id="PF02669">
    <property type="entry name" value="KdpC"/>
    <property type="match status" value="1"/>
</dbReference>
<sequence>MNSTLSGLVSAVWRSTRVLLALLVVLGLFYPAAVWVAGRAFAHNADGSMMTLDGRTVGSSLIAQDTSKDPALFHPRMSAGNYDGLASGGSNLSPVGEEITAQVAEQRALVARENGVDEAVVPADAVTASSSGLDPHISPEYARIQIERVAKNSGLSRSAVAQLVKKHTQGRTLGFAGEEVVNVNDLNLDLRAAKD</sequence>
<dbReference type="STRING" id="1630135.DAD186_17680"/>
<evidence type="ECO:0000256" key="1">
    <source>
        <dbReference type="ARBA" id="ARBA00022448"/>
    </source>
</evidence>
<evidence type="ECO:0000256" key="9">
    <source>
        <dbReference type="ARBA" id="ARBA00023065"/>
    </source>
</evidence>
<dbReference type="RefSeq" id="WP_065248323.1">
    <property type="nucleotide sequence ID" value="NZ_CP012117.1"/>
</dbReference>
<evidence type="ECO:0000313" key="12">
    <source>
        <dbReference type="EMBL" id="ANP28318.1"/>
    </source>
</evidence>
<dbReference type="GO" id="GO:0005524">
    <property type="term" value="F:ATP binding"/>
    <property type="evidence" value="ECO:0007669"/>
    <property type="project" value="UniProtKB-UniRule"/>
</dbReference>
<keyword evidence="12" id="KW-0378">Hydrolase</keyword>
<evidence type="ECO:0000256" key="8">
    <source>
        <dbReference type="ARBA" id="ARBA00022989"/>
    </source>
</evidence>
<dbReference type="GO" id="GO:0016787">
    <property type="term" value="F:hydrolase activity"/>
    <property type="evidence" value="ECO:0007669"/>
    <property type="project" value="UniProtKB-KW"/>
</dbReference>
<evidence type="ECO:0000256" key="5">
    <source>
        <dbReference type="ARBA" id="ARBA00022741"/>
    </source>
</evidence>
<keyword evidence="3 11" id="KW-0633">Potassium transport</keyword>
<evidence type="ECO:0000313" key="13">
    <source>
        <dbReference type="Proteomes" id="UP000092596"/>
    </source>
</evidence>
<accession>A0A1B0ZKA9</accession>
<proteinExistence type="inferred from homology"/>
<evidence type="ECO:0000256" key="10">
    <source>
        <dbReference type="ARBA" id="ARBA00023136"/>
    </source>
</evidence>
<evidence type="ECO:0000256" key="11">
    <source>
        <dbReference type="HAMAP-Rule" id="MF_00276"/>
    </source>
</evidence>
<evidence type="ECO:0000256" key="2">
    <source>
        <dbReference type="ARBA" id="ARBA00022475"/>
    </source>
</evidence>
<evidence type="ECO:0000256" key="4">
    <source>
        <dbReference type="ARBA" id="ARBA00022692"/>
    </source>
</evidence>
<organism evidence="12 13">
    <name type="scientific">Dermabacter vaginalis</name>
    <dbReference type="NCBI Taxonomy" id="1630135"/>
    <lineage>
        <taxon>Bacteria</taxon>
        <taxon>Bacillati</taxon>
        <taxon>Actinomycetota</taxon>
        <taxon>Actinomycetes</taxon>
        <taxon>Micrococcales</taxon>
        <taxon>Dermabacteraceae</taxon>
        <taxon>Dermabacter</taxon>
    </lineage>
</organism>